<dbReference type="Gene3D" id="4.10.60.10">
    <property type="entry name" value="Zinc finger, CCHC-type"/>
    <property type="match status" value="1"/>
</dbReference>
<keyword evidence="1" id="KW-0863">Zinc-finger</keyword>
<keyword evidence="1" id="KW-0862">Zinc</keyword>
<evidence type="ECO:0000256" key="2">
    <source>
        <dbReference type="SAM" id="MobiDB-lite"/>
    </source>
</evidence>
<dbReference type="RefSeq" id="XP_016513314.1">
    <property type="nucleotide sequence ID" value="XM_016657828.1"/>
</dbReference>
<feature type="domain" description="CCHC-type" evidence="3">
    <location>
        <begin position="60"/>
        <end position="73"/>
    </location>
</feature>
<gene>
    <name evidence="4" type="primary">LOC107830304</name>
</gene>
<organism evidence="4">
    <name type="scientific">Nicotiana tabacum</name>
    <name type="common">Common tobacco</name>
    <dbReference type="NCBI Taxonomy" id="4097"/>
    <lineage>
        <taxon>Eukaryota</taxon>
        <taxon>Viridiplantae</taxon>
        <taxon>Streptophyta</taxon>
        <taxon>Embryophyta</taxon>
        <taxon>Tracheophyta</taxon>
        <taxon>Spermatophyta</taxon>
        <taxon>Magnoliopsida</taxon>
        <taxon>eudicotyledons</taxon>
        <taxon>Gunneridae</taxon>
        <taxon>Pentapetalae</taxon>
        <taxon>asterids</taxon>
        <taxon>lamiids</taxon>
        <taxon>Solanales</taxon>
        <taxon>Solanaceae</taxon>
        <taxon>Nicotianoideae</taxon>
        <taxon>Nicotianeae</taxon>
        <taxon>Nicotiana</taxon>
    </lineage>
</organism>
<feature type="region of interest" description="Disordered" evidence="2">
    <location>
        <begin position="166"/>
        <end position="194"/>
    </location>
</feature>
<protein>
    <submittedName>
        <fullName evidence="4">DNA-binding protein HEXBP-like</fullName>
    </submittedName>
</protein>
<name>A0A1S4DJ52_TOBAC</name>
<dbReference type="Pfam" id="PF00098">
    <property type="entry name" value="zf-CCHC"/>
    <property type="match status" value="1"/>
</dbReference>
<dbReference type="SUPFAM" id="SSF57756">
    <property type="entry name" value="Retrovirus zinc finger-like domains"/>
    <property type="match status" value="1"/>
</dbReference>
<dbReference type="InterPro" id="IPR036875">
    <property type="entry name" value="Znf_CCHC_sf"/>
</dbReference>
<dbReference type="PaxDb" id="4097-A0A1S4DJ52"/>
<dbReference type="GO" id="GO:0003676">
    <property type="term" value="F:nucleic acid binding"/>
    <property type="evidence" value="ECO:0007669"/>
    <property type="project" value="InterPro"/>
</dbReference>
<reference evidence="4" key="1">
    <citation type="submission" date="2025-08" db="UniProtKB">
        <authorList>
            <consortium name="RefSeq"/>
        </authorList>
    </citation>
    <scope>IDENTIFICATION</scope>
</reference>
<dbReference type="GO" id="GO:0008270">
    <property type="term" value="F:zinc ion binding"/>
    <property type="evidence" value="ECO:0007669"/>
    <property type="project" value="UniProtKB-KW"/>
</dbReference>
<dbReference type="InterPro" id="IPR001878">
    <property type="entry name" value="Znf_CCHC"/>
</dbReference>
<dbReference type="AlphaFoldDB" id="A0A1S4DJ52"/>
<evidence type="ECO:0000259" key="3">
    <source>
        <dbReference type="PROSITE" id="PS50158"/>
    </source>
</evidence>
<proteinExistence type="predicted"/>
<feature type="domain" description="CCHC-type" evidence="3">
    <location>
        <begin position="155"/>
        <end position="170"/>
    </location>
</feature>
<keyword evidence="1" id="KW-0479">Metal-binding</keyword>
<dbReference type="SMART" id="SM00343">
    <property type="entry name" value="ZnF_C2HC"/>
    <property type="match status" value="2"/>
</dbReference>
<evidence type="ECO:0000313" key="4">
    <source>
        <dbReference type="RefSeq" id="XP_016513314.1"/>
    </source>
</evidence>
<sequence length="194" mass="21076">MSRSNVGRAPQGRGMLILRSQVAHLAQPLSSSPPTRGAFGDHSSRPNQSQFQQPRPPRACYECGATRHMMRDCSRVRMGAPPQTTQAPQIPHSPQGLQAIIATPVAAPPALLYWGGGKAGRDCPRGSPPTRGAFGDHSSRPSHSQFQQPRPPRACYECGATRHIMRDCPRVRTGAPPQTTQAPWIPHSPQGYRP</sequence>
<feature type="region of interest" description="Disordered" evidence="2">
    <location>
        <begin position="121"/>
        <end position="154"/>
    </location>
</feature>
<accession>A0A1S4DJ52</accession>
<evidence type="ECO:0000256" key="1">
    <source>
        <dbReference type="PROSITE-ProRule" id="PRU00047"/>
    </source>
</evidence>
<feature type="region of interest" description="Disordered" evidence="2">
    <location>
        <begin position="23"/>
        <end position="59"/>
    </location>
</feature>
<dbReference type="PROSITE" id="PS50158">
    <property type="entry name" value="ZF_CCHC"/>
    <property type="match status" value="2"/>
</dbReference>
<dbReference type="KEGG" id="nta:107830304"/>